<dbReference type="EMBL" id="LR877161">
    <property type="protein sequence ID" value="CAD2220450.1"/>
    <property type="molecule type" value="Genomic_DNA"/>
</dbReference>
<organism evidence="3 4">
    <name type="scientific">Angomonas deanei</name>
    <dbReference type="NCBI Taxonomy" id="59799"/>
    <lineage>
        <taxon>Eukaryota</taxon>
        <taxon>Discoba</taxon>
        <taxon>Euglenozoa</taxon>
        <taxon>Kinetoplastea</taxon>
        <taxon>Metakinetoplastina</taxon>
        <taxon>Trypanosomatida</taxon>
        <taxon>Trypanosomatidae</taxon>
        <taxon>Strigomonadinae</taxon>
        <taxon>Angomonas</taxon>
    </lineage>
</organism>
<gene>
    <name evidence="3" type="ORF">ADEAN_000797200</name>
</gene>
<keyword evidence="4" id="KW-1185">Reference proteome</keyword>
<evidence type="ECO:0000256" key="1">
    <source>
        <dbReference type="SAM" id="MobiDB-lite"/>
    </source>
</evidence>
<feature type="compositionally biased region" description="Acidic residues" evidence="1">
    <location>
        <begin position="1"/>
        <end position="14"/>
    </location>
</feature>
<dbReference type="Gene3D" id="3.40.50.300">
    <property type="entry name" value="P-loop containing nucleotide triphosphate hydrolases"/>
    <property type="match status" value="1"/>
</dbReference>
<sequence>MQDGDSDSEAEDTVVDLPTEEERRRRMENFLNDELLANGDDAKKLETENDSTIVRETLGFVSDWHRINVALTRAKDMCLVYGNGELLEYITSELKQKTNHLDGNVRQTAVTTIDSSKEEILAALQAADEDPFLLGTLIQHAKYAMRHHYGRQARHKNPMVANMSKLRVQPDYFQNMKKEQGGSLLEGKAIYVEYDVKERITDYIRALTDE</sequence>
<accession>A0A7G2CKR1</accession>
<evidence type="ECO:0000313" key="3">
    <source>
        <dbReference type="EMBL" id="CAD2220450.1"/>
    </source>
</evidence>
<dbReference type="VEuPathDB" id="TriTrypDB:ADEAN_000797200"/>
<evidence type="ECO:0000259" key="2">
    <source>
        <dbReference type="Pfam" id="PF13087"/>
    </source>
</evidence>
<feature type="region of interest" description="Disordered" evidence="1">
    <location>
        <begin position="1"/>
        <end position="25"/>
    </location>
</feature>
<evidence type="ECO:0000313" key="4">
    <source>
        <dbReference type="Proteomes" id="UP000515908"/>
    </source>
</evidence>
<protein>
    <submittedName>
        <fullName evidence="3">AAA domain containing protein, putative</fullName>
    </submittedName>
</protein>
<name>A0A7G2CKR1_9TRYP</name>
<proteinExistence type="predicted"/>
<dbReference type="InterPro" id="IPR027417">
    <property type="entry name" value="P-loop_NTPase"/>
</dbReference>
<dbReference type="AlphaFoldDB" id="A0A7G2CKR1"/>
<dbReference type="Pfam" id="PF13087">
    <property type="entry name" value="AAA_12"/>
    <property type="match status" value="1"/>
</dbReference>
<dbReference type="InterPro" id="IPR041679">
    <property type="entry name" value="DNA2/NAM7-like_C"/>
</dbReference>
<dbReference type="Proteomes" id="UP000515908">
    <property type="component" value="Chromosome 17"/>
</dbReference>
<reference evidence="3 4" key="1">
    <citation type="submission" date="2020-08" db="EMBL/GenBank/DDBJ databases">
        <authorList>
            <person name="Newling K."/>
            <person name="Davey J."/>
            <person name="Forrester S."/>
        </authorList>
    </citation>
    <scope>NUCLEOTIDE SEQUENCE [LARGE SCALE GENOMIC DNA]</scope>
    <source>
        <strain evidence="4">Crithidia deanei Carvalho (ATCC PRA-265)</strain>
    </source>
</reference>
<feature type="domain" description="DNA2/NAM7 helicase-like C-terminal" evidence="2">
    <location>
        <begin position="55"/>
        <end position="84"/>
    </location>
</feature>